<feature type="transmembrane region" description="Helical" evidence="1">
    <location>
        <begin position="42"/>
        <end position="67"/>
    </location>
</feature>
<organism evidence="3 4">
    <name type="scientific">Flavihumibacter solisilvae</name>
    <dbReference type="NCBI Taxonomy" id="1349421"/>
    <lineage>
        <taxon>Bacteria</taxon>
        <taxon>Pseudomonadati</taxon>
        <taxon>Bacteroidota</taxon>
        <taxon>Chitinophagia</taxon>
        <taxon>Chitinophagales</taxon>
        <taxon>Chitinophagaceae</taxon>
        <taxon>Flavihumibacter</taxon>
    </lineage>
</organism>
<dbReference type="OrthoDB" id="9809908at2"/>
<dbReference type="AlphaFoldDB" id="A0A0C1LKC9"/>
<dbReference type="Proteomes" id="UP000031408">
    <property type="component" value="Unassembled WGS sequence"/>
</dbReference>
<dbReference type="EMBL" id="JSVC01000004">
    <property type="protein sequence ID" value="KIC95823.1"/>
    <property type="molecule type" value="Genomic_DNA"/>
</dbReference>
<dbReference type="GO" id="GO:0016020">
    <property type="term" value="C:membrane"/>
    <property type="evidence" value="ECO:0007669"/>
    <property type="project" value="InterPro"/>
</dbReference>
<dbReference type="PANTHER" id="PTHR34220:SF7">
    <property type="entry name" value="SENSOR HISTIDINE KINASE YPDA"/>
    <property type="match status" value="1"/>
</dbReference>
<dbReference type="GO" id="GO:0000155">
    <property type="term" value="F:phosphorelay sensor kinase activity"/>
    <property type="evidence" value="ECO:0007669"/>
    <property type="project" value="InterPro"/>
</dbReference>
<accession>A0A0C1LKC9</accession>
<dbReference type="Pfam" id="PF06580">
    <property type="entry name" value="His_kinase"/>
    <property type="match status" value="1"/>
</dbReference>
<dbReference type="InterPro" id="IPR050640">
    <property type="entry name" value="Bact_2-comp_sensor_kinase"/>
</dbReference>
<protein>
    <recommendedName>
        <fullName evidence="2">Signal transduction histidine kinase internal region domain-containing protein</fullName>
    </recommendedName>
</protein>
<name>A0A0C1LKC9_9BACT</name>
<feature type="transmembrane region" description="Helical" evidence="1">
    <location>
        <begin position="117"/>
        <end position="141"/>
    </location>
</feature>
<sequence>MRFKVRLHDKWFRLLGIPFIAFMSHIIFFNENHMAEEKFSSWQVFLISLVEGILLWETNRLALLFFYNRYPSLQQSRQRITGIFLGCMLVTILVRYLNIRLYDETLFWGYVFPPEGYWYNIMIALLYVMIIAGLYEGVFYFTQWKRTFAETEALKREQLQTQLDALKAQVNPHFLFNSLGSLSSLVMEDQKKAVVFIRELAAVYRYVLQSNENHLTTLREELSFIDHYFHLLKTRFDDAIGLKLDIPEQYLSYSLPPLTLQLLLENAIKHNVILPEEPLLIQIYADKAGTLVVENNLNKKITTAETGRLGLRNIMSKYSLLQQRDVLVSETEEKFRVFVPLIKNEQYEGAYR</sequence>
<keyword evidence="1" id="KW-0812">Transmembrane</keyword>
<dbReference type="STRING" id="1349421.OI18_04090"/>
<proteinExistence type="predicted"/>
<gene>
    <name evidence="3" type="ORF">OI18_04090</name>
</gene>
<evidence type="ECO:0000256" key="1">
    <source>
        <dbReference type="SAM" id="Phobius"/>
    </source>
</evidence>
<keyword evidence="1" id="KW-0472">Membrane</keyword>
<evidence type="ECO:0000313" key="4">
    <source>
        <dbReference type="Proteomes" id="UP000031408"/>
    </source>
</evidence>
<keyword evidence="4" id="KW-1185">Reference proteome</keyword>
<dbReference type="PANTHER" id="PTHR34220">
    <property type="entry name" value="SENSOR HISTIDINE KINASE YPDA"/>
    <property type="match status" value="1"/>
</dbReference>
<reference evidence="3 4" key="1">
    <citation type="submission" date="2014-11" db="EMBL/GenBank/DDBJ databases">
        <title>Genome sequence of Flavihumibacter solisilvae 3-3.</title>
        <authorList>
            <person name="Zhou G."/>
            <person name="Li M."/>
            <person name="Wang G."/>
        </authorList>
    </citation>
    <scope>NUCLEOTIDE SEQUENCE [LARGE SCALE GENOMIC DNA]</scope>
    <source>
        <strain evidence="3 4">3-3</strain>
    </source>
</reference>
<dbReference type="InterPro" id="IPR010559">
    <property type="entry name" value="Sig_transdc_His_kin_internal"/>
</dbReference>
<evidence type="ECO:0000259" key="2">
    <source>
        <dbReference type="Pfam" id="PF06580"/>
    </source>
</evidence>
<comment type="caution">
    <text evidence="3">The sequence shown here is derived from an EMBL/GenBank/DDBJ whole genome shotgun (WGS) entry which is preliminary data.</text>
</comment>
<keyword evidence="1" id="KW-1133">Transmembrane helix</keyword>
<evidence type="ECO:0000313" key="3">
    <source>
        <dbReference type="EMBL" id="KIC95823.1"/>
    </source>
</evidence>
<feature type="transmembrane region" description="Helical" evidence="1">
    <location>
        <begin position="12"/>
        <end position="30"/>
    </location>
</feature>
<feature type="transmembrane region" description="Helical" evidence="1">
    <location>
        <begin position="79"/>
        <end position="97"/>
    </location>
</feature>
<dbReference type="RefSeq" id="WP_039137460.1">
    <property type="nucleotide sequence ID" value="NZ_JSVC01000004.1"/>
</dbReference>
<feature type="domain" description="Signal transduction histidine kinase internal region" evidence="2">
    <location>
        <begin position="162"/>
        <end position="239"/>
    </location>
</feature>